<evidence type="ECO:0000313" key="2">
    <source>
        <dbReference type="EMBL" id="MDC0749972.1"/>
    </source>
</evidence>
<organism evidence="2 3">
    <name type="scientific">Polyangium mundeleinium</name>
    <dbReference type="NCBI Taxonomy" id="2995306"/>
    <lineage>
        <taxon>Bacteria</taxon>
        <taxon>Pseudomonadati</taxon>
        <taxon>Myxococcota</taxon>
        <taxon>Polyangia</taxon>
        <taxon>Polyangiales</taxon>
        <taxon>Polyangiaceae</taxon>
        <taxon>Polyangium</taxon>
    </lineage>
</organism>
<feature type="compositionally biased region" description="Acidic residues" evidence="1">
    <location>
        <begin position="1"/>
        <end position="19"/>
    </location>
</feature>
<gene>
    <name evidence="2" type="ORF">POL67_52085</name>
</gene>
<feature type="compositionally biased region" description="Low complexity" evidence="1">
    <location>
        <begin position="77"/>
        <end position="113"/>
    </location>
</feature>
<reference evidence="2 3" key="1">
    <citation type="submission" date="2022-11" db="EMBL/GenBank/DDBJ databases">
        <title>Minimal conservation of predation-associated metabolite biosynthetic gene clusters underscores biosynthetic potential of Myxococcota including descriptions for ten novel species: Archangium lansinium sp. nov., Myxococcus landrumus sp. nov., Nannocystis bai.</title>
        <authorList>
            <person name="Ahearne A."/>
            <person name="Stevens C."/>
            <person name="Dowd S."/>
        </authorList>
    </citation>
    <scope>NUCLEOTIDE SEQUENCE [LARGE SCALE GENOMIC DNA]</scope>
    <source>
        <strain evidence="2 3">RJM3</strain>
    </source>
</reference>
<evidence type="ECO:0000313" key="3">
    <source>
        <dbReference type="Proteomes" id="UP001221411"/>
    </source>
</evidence>
<feature type="region of interest" description="Disordered" evidence="1">
    <location>
        <begin position="66"/>
        <end position="122"/>
    </location>
</feature>
<sequence>MAEDEEVVAQTENEEDDREDAPTIVLHRPPGLTPRPPVPLSKAMVAEHPWWRRFLKGLCFWRKPSGSSSSAPVLLPTTASSSSSPSPDPARSTTSSTSDTTITRRAGRRTTPTLVSPPSPGRRAVVDELHGLLWGFEQHELEDTVVLIGHILTVRRAGPEARVDAQILHALLHLRVEEDGTVPLVYLRGKVAGLARSVVDEALLRLEEQGRVLLLPEPPTARTRQAVAAIEHPTRGLLDRCALPTSVDPRATRTAS</sequence>
<dbReference type="EMBL" id="JAQNDO010000001">
    <property type="protein sequence ID" value="MDC0749972.1"/>
    <property type="molecule type" value="Genomic_DNA"/>
</dbReference>
<protein>
    <submittedName>
        <fullName evidence="2">Uncharacterized protein</fullName>
    </submittedName>
</protein>
<name>A0ABT5F789_9BACT</name>
<proteinExistence type="predicted"/>
<accession>A0ABT5F789</accession>
<keyword evidence="3" id="KW-1185">Reference proteome</keyword>
<dbReference type="RefSeq" id="WP_271930539.1">
    <property type="nucleotide sequence ID" value="NZ_JAQNDO010000001.1"/>
</dbReference>
<comment type="caution">
    <text evidence="2">The sequence shown here is derived from an EMBL/GenBank/DDBJ whole genome shotgun (WGS) entry which is preliminary data.</text>
</comment>
<dbReference type="Proteomes" id="UP001221411">
    <property type="component" value="Unassembled WGS sequence"/>
</dbReference>
<feature type="region of interest" description="Disordered" evidence="1">
    <location>
        <begin position="1"/>
        <end position="37"/>
    </location>
</feature>
<evidence type="ECO:0000256" key="1">
    <source>
        <dbReference type="SAM" id="MobiDB-lite"/>
    </source>
</evidence>